<dbReference type="RefSeq" id="WP_211783346.1">
    <property type="nucleotide sequence ID" value="NZ_CP047289.1"/>
</dbReference>
<proteinExistence type="predicted"/>
<evidence type="ECO:0000313" key="2">
    <source>
        <dbReference type="EMBL" id="QUS36124.1"/>
    </source>
</evidence>
<reference evidence="2" key="1">
    <citation type="submission" date="2020-01" db="EMBL/GenBank/DDBJ databases">
        <authorList>
            <person name="Yang Y."/>
            <person name="Kwon Y.M."/>
        </authorList>
    </citation>
    <scope>NUCLEOTIDE SEQUENCE</scope>
    <source>
        <strain evidence="2">PG104</strain>
    </source>
</reference>
<protein>
    <submittedName>
        <fullName evidence="2">Uncharacterized protein</fullName>
    </submittedName>
</protein>
<keyword evidence="3" id="KW-1185">Reference proteome</keyword>
<feature type="chain" id="PRO_5035317171" evidence="1">
    <location>
        <begin position="21"/>
        <end position="221"/>
    </location>
</feature>
<gene>
    <name evidence="2" type="ORF">GR316_07485</name>
</gene>
<dbReference type="AlphaFoldDB" id="A0A8J8MTE1"/>
<dbReference type="KEGG" id="fap:GR316_07485"/>
<sequence>MIRALILALLPAAVPAAVPAASFTPPAGCTTTMTVQSKECRVSNHYVCTGDAPNTAWRVDAGQTGPYFMTQTDTEGEWLQSRDAEGMQVLGKRNDPASITTLYETGRDSYDFWLEHDDRAPTHVTGYDTLTGKDHVIDGQTLQETEFEFTETDGDGTVLRRARGHEFVSRELGSFFAGPSEYGDADGEWLPSDSRPMSFAFPGEKGFEASQPIFDCDTVLS</sequence>
<organism evidence="2 3">
    <name type="scientific">Falsirhodobacter algicola</name>
    <dbReference type="NCBI Taxonomy" id="2692330"/>
    <lineage>
        <taxon>Bacteria</taxon>
        <taxon>Pseudomonadati</taxon>
        <taxon>Pseudomonadota</taxon>
        <taxon>Alphaproteobacteria</taxon>
        <taxon>Rhodobacterales</taxon>
        <taxon>Paracoccaceae</taxon>
        <taxon>Falsirhodobacter</taxon>
    </lineage>
</organism>
<evidence type="ECO:0000313" key="3">
    <source>
        <dbReference type="Proteomes" id="UP000679284"/>
    </source>
</evidence>
<accession>A0A8J8MTE1</accession>
<dbReference type="Proteomes" id="UP000679284">
    <property type="component" value="Chromosome"/>
</dbReference>
<dbReference type="EMBL" id="CP047289">
    <property type="protein sequence ID" value="QUS36124.1"/>
    <property type="molecule type" value="Genomic_DNA"/>
</dbReference>
<name>A0A8J8MTE1_9RHOB</name>
<evidence type="ECO:0000256" key="1">
    <source>
        <dbReference type="SAM" id="SignalP"/>
    </source>
</evidence>
<feature type="signal peptide" evidence="1">
    <location>
        <begin position="1"/>
        <end position="20"/>
    </location>
</feature>
<keyword evidence="1" id="KW-0732">Signal</keyword>